<evidence type="ECO:0000313" key="4">
    <source>
        <dbReference type="EMBL" id="TDT40168.1"/>
    </source>
</evidence>
<evidence type="ECO:0000259" key="3">
    <source>
        <dbReference type="Pfam" id="PF02230"/>
    </source>
</evidence>
<gene>
    <name evidence="4" type="ORF">DES49_1932</name>
</gene>
<name>A0A4V3EQ32_9GAMM</name>
<dbReference type="InterPro" id="IPR003140">
    <property type="entry name" value="PLipase/COase/thioEstase"/>
</dbReference>
<dbReference type="InterPro" id="IPR029058">
    <property type="entry name" value="AB_hydrolase_fold"/>
</dbReference>
<sequence length="230" mass="25673">MSPSNDRLEFHTRRSVEATTVWLHGQGADSEDLIPILKNLTGSRELGLRYLAPNAPMRRLRANGNRPGRAWYDMAASESDEPDAESLNESHNRLTELLDTEQQAMPTSRTLIGGFSQGGAMALHTGLQYPRQLAGIIVLSGELLDPETLSERIHTANAQTPILMIHGEEDELIPVEEARENRDTLRGLGLQVDWHELPLAHEISMDTVEIVDQWIQARLKEQGVTGNRDD</sequence>
<evidence type="ECO:0000256" key="1">
    <source>
        <dbReference type="ARBA" id="ARBA00006499"/>
    </source>
</evidence>
<dbReference type="InterPro" id="IPR050565">
    <property type="entry name" value="LYPA1-2/EST-like"/>
</dbReference>
<dbReference type="RefSeq" id="WP_243865004.1">
    <property type="nucleotide sequence ID" value="NZ_SOAX01000004.1"/>
</dbReference>
<proteinExistence type="inferred from homology"/>
<dbReference type="SUPFAM" id="SSF53474">
    <property type="entry name" value="alpha/beta-Hydrolases"/>
    <property type="match status" value="1"/>
</dbReference>
<evidence type="ECO:0000256" key="2">
    <source>
        <dbReference type="ARBA" id="ARBA00022801"/>
    </source>
</evidence>
<keyword evidence="2" id="KW-0378">Hydrolase</keyword>
<dbReference type="EMBL" id="SOAX01000004">
    <property type="protein sequence ID" value="TDT40168.1"/>
    <property type="molecule type" value="Genomic_DNA"/>
</dbReference>
<dbReference type="AlphaFoldDB" id="A0A4V3EQ32"/>
<dbReference type="PANTHER" id="PTHR10655">
    <property type="entry name" value="LYSOPHOSPHOLIPASE-RELATED"/>
    <property type="match status" value="1"/>
</dbReference>
<dbReference type="Pfam" id="PF02230">
    <property type="entry name" value="Abhydrolase_2"/>
    <property type="match status" value="1"/>
</dbReference>
<organism evidence="4 5">
    <name type="scientific">Halospina denitrificans</name>
    <dbReference type="NCBI Taxonomy" id="332522"/>
    <lineage>
        <taxon>Bacteria</taxon>
        <taxon>Pseudomonadati</taxon>
        <taxon>Pseudomonadota</taxon>
        <taxon>Gammaproteobacteria</taxon>
        <taxon>Halospina</taxon>
    </lineage>
</organism>
<feature type="domain" description="Phospholipase/carboxylesterase/thioesterase" evidence="3">
    <location>
        <begin position="14"/>
        <end position="217"/>
    </location>
</feature>
<reference evidence="4 5" key="1">
    <citation type="submission" date="2019-03" db="EMBL/GenBank/DDBJ databases">
        <title>Genomic Encyclopedia of Type Strains, Phase IV (KMG-IV): sequencing the most valuable type-strain genomes for metagenomic binning, comparative biology and taxonomic classification.</title>
        <authorList>
            <person name="Goeker M."/>
        </authorList>
    </citation>
    <scope>NUCLEOTIDE SEQUENCE [LARGE SCALE GENOMIC DNA]</scope>
    <source>
        <strain evidence="4 5">DSM 15505</strain>
    </source>
</reference>
<accession>A0A4V3EQ32</accession>
<protein>
    <submittedName>
        <fullName evidence="4">Phospholipase/carboxylesterase</fullName>
    </submittedName>
</protein>
<comment type="caution">
    <text evidence="4">The sequence shown here is derived from an EMBL/GenBank/DDBJ whole genome shotgun (WGS) entry which is preliminary data.</text>
</comment>
<comment type="similarity">
    <text evidence="1">Belongs to the AB hydrolase superfamily. AB hydrolase 2 family.</text>
</comment>
<dbReference type="PANTHER" id="PTHR10655:SF17">
    <property type="entry name" value="LYSOPHOSPHOLIPASE-LIKE PROTEIN 1"/>
    <property type="match status" value="1"/>
</dbReference>
<dbReference type="GO" id="GO:0016787">
    <property type="term" value="F:hydrolase activity"/>
    <property type="evidence" value="ECO:0007669"/>
    <property type="project" value="UniProtKB-KW"/>
</dbReference>
<keyword evidence="5" id="KW-1185">Reference proteome</keyword>
<dbReference type="Proteomes" id="UP000295830">
    <property type="component" value="Unassembled WGS sequence"/>
</dbReference>
<dbReference type="Gene3D" id="3.40.50.1820">
    <property type="entry name" value="alpha/beta hydrolase"/>
    <property type="match status" value="1"/>
</dbReference>
<evidence type="ECO:0000313" key="5">
    <source>
        <dbReference type="Proteomes" id="UP000295830"/>
    </source>
</evidence>